<dbReference type="InterPro" id="IPR012909">
    <property type="entry name" value="PHA_DNA-bd_N"/>
</dbReference>
<evidence type="ECO:0000313" key="4">
    <source>
        <dbReference type="EMBL" id="ABD86078.1"/>
    </source>
</evidence>
<dbReference type="NCBIfam" id="TIGR01848">
    <property type="entry name" value="PHA_reg_PhaR"/>
    <property type="match status" value="1"/>
</dbReference>
<dbReference type="EMBL" id="CP000301">
    <property type="protein sequence ID" value="ABD86078.1"/>
    <property type="molecule type" value="Genomic_DNA"/>
</dbReference>
<dbReference type="OrthoDB" id="9795345at2"/>
<dbReference type="KEGG" id="rpc:RPC_0503"/>
<dbReference type="Pfam" id="PF05233">
    <property type="entry name" value="PHB_acc"/>
    <property type="match status" value="1"/>
</dbReference>
<evidence type="ECO:0000256" key="1">
    <source>
        <dbReference type="SAM" id="MobiDB-lite"/>
    </source>
</evidence>
<dbReference type="STRING" id="316056.RPC_0503"/>
<dbReference type="InterPro" id="IPR007897">
    <property type="entry name" value="PHB_accumulat"/>
</dbReference>
<dbReference type="InterPro" id="IPR010134">
    <property type="entry name" value="PHA_reg_PhaR"/>
</dbReference>
<feature type="region of interest" description="Disordered" evidence="1">
    <location>
        <begin position="149"/>
        <end position="212"/>
    </location>
</feature>
<dbReference type="AlphaFoldDB" id="Q21C08"/>
<feature type="compositionally biased region" description="Basic and acidic residues" evidence="1">
    <location>
        <begin position="179"/>
        <end position="212"/>
    </location>
</feature>
<feature type="compositionally biased region" description="Pro residues" evidence="1">
    <location>
        <begin position="149"/>
        <end position="170"/>
    </location>
</feature>
<feature type="domain" description="PHB accumulation regulatory" evidence="2">
    <location>
        <begin position="74"/>
        <end position="113"/>
    </location>
</feature>
<sequence>MAKSNLPTTIKKYANRRLYNTGTSTYVTLEDLAAMVKDGEDFLVFDAKSGDDITRSVLAQIIFEQENKAGQNLLPTTFLRQLIRFYGDSMQMVVPRYLEQSIDTLTREQEKFRNQLTSTFSVGPFAPLEEHVRRNMELFERTFSMFKPFVPPHPSSQPAPAPEPEAPPADPAVDAGNIEDLRRQMKEMQERLDRMAAEPKPLAEEPKKDEGA</sequence>
<dbReference type="eggNOG" id="COG5394">
    <property type="taxonomic scope" value="Bacteria"/>
</dbReference>
<dbReference type="RefSeq" id="WP_011470986.1">
    <property type="nucleotide sequence ID" value="NC_007925.1"/>
</dbReference>
<evidence type="ECO:0000259" key="3">
    <source>
        <dbReference type="Pfam" id="PF07879"/>
    </source>
</evidence>
<gene>
    <name evidence="4" type="ordered locus">RPC_0503</name>
</gene>
<accession>Q21C08</accession>
<proteinExistence type="predicted"/>
<dbReference type="HOGENOM" id="CLU_089210_0_0_5"/>
<name>Q21C08_RHOPB</name>
<reference evidence="4" key="1">
    <citation type="submission" date="2006-03" db="EMBL/GenBank/DDBJ databases">
        <title>Complete sequence of Rhodopseudomonas palustris BisB18.</title>
        <authorList>
            <consortium name="US DOE Joint Genome Institute"/>
            <person name="Copeland A."/>
            <person name="Lucas S."/>
            <person name="Lapidus A."/>
            <person name="Barry K."/>
            <person name="Detter J.C."/>
            <person name="Glavina del Rio T."/>
            <person name="Hammon N."/>
            <person name="Israni S."/>
            <person name="Dalin E."/>
            <person name="Tice H."/>
            <person name="Pitluck S."/>
            <person name="Chain P."/>
            <person name="Malfatti S."/>
            <person name="Shin M."/>
            <person name="Vergez L."/>
            <person name="Schmutz J."/>
            <person name="Larimer F."/>
            <person name="Land M."/>
            <person name="Hauser L."/>
            <person name="Pelletier D.A."/>
            <person name="Kyrpides N."/>
            <person name="Anderson I."/>
            <person name="Oda Y."/>
            <person name="Harwood C.S."/>
            <person name="Richardson P."/>
        </authorList>
    </citation>
    <scope>NUCLEOTIDE SEQUENCE [LARGE SCALE GENOMIC DNA]</scope>
    <source>
        <strain evidence="4">BisB18</strain>
    </source>
</reference>
<protein>
    <submittedName>
        <fullName evidence="4">Polyhydroxyalkanoate synthesis repressor PhaR</fullName>
    </submittedName>
</protein>
<dbReference type="GO" id="GO:0006355">
    <property type="term" value="P:regulation of DNA-templated transcription"/>
    <property type="evidence" value="ECO:0007669"/>
    <property type="project" value="InterPro"/>
</dbReference>
<evidence type="ECO:0000259" key="2">
    <source>
        <dbReference type="Pfam" id="PF05233"/>
    </source>
</evidence>
<feature type="domain" description="PHA accumulation regulator DNA-binding N-terminal" evidence="3">
    <location>
        <begin position="9"/>
        <end position="68"/>
    </location>
</feature>
<dbReference type="Pfam" id="PF07879">
    <property type="entry name" value="PHB_acc_N"/>
    <property type="match status" value="1"/>
</dbReference>
<organism evidence="4">
    <name type="scientific">Rhodopseudomonas palustris (strain BisB18)</name>
    <dbReference type="NCBI Taxonomy" id="316056"/>
    <lineage>
        <taxon>Bacteria</taxon>
        <taxon>Pseudomonadati</taxon>
        <taxon>Pseudomonadota</taxon>
        <taxon>Alphaproteobacteria</taxon>
        <taxon>Hyphomicrobiales</taxon>
        <taxon>Nitrobacteraceae</taxon>
        <taxon>Rhodopseudomonas</taxon>
    </lineage>
</organism>